<dbReference type="Proteomes" id="UP000595362">
    <property type="component" value="Chromosome"/>
</dbReference>
<proteinExistence type="predicted"/>
<protein>
    <submittedName>
        <fullName evidence="1">Uncharacterized protein</fullName>
    </submittedName>
</protein>
<dbReference type="EMBL" id="CP066681">
    <property type="protein sequence ID" value="QQG36217.1"/>
    <property type="molecule type" value="Genomic_DNA"/>
</dbReference>
<evidence type="ECO:0000313" key="1">
    <source>
        <dbReference type="EMBL" id="QQG36217.1"/>
    </source>
</evidence>
<sequence length="167" mass="18688">MRVPLKELMDKMGVGFVPGAYESVPWSAYDAVKGVTCSAEIRMGADADEIEGEIQFMYENPPAGKKPMEPVCFLRAIPQADGNWNVSDFKIRGESYGADKYNWEEKACTFFQMVVQELMAGEIPNIDDLLEEAFHSRDRFADQYGGGSSKSPKIKPEQMLNIKGRGF</sequence>
<reference evidence="1 2" key="1">
    <citation type="submission" date="2020-07" db="EMBL/GenBank/DDBJ databases">
        <title>Huge and variable diversity of episymbiotic CPR bacteria and DPANN archaea in groundwater ecosystems.</title>
        <authorList>
            <person name="He C.Y."/>
            <person name="Keren R."/>
            <person name="Whittaker M."/>
            <person name="Farag I.F."/>
            <person name="Doudna J."/>
            <person name="Cate J.H.D."/>
            <person name="Banfield J.F."/>
        </authorList>
    </citation>
    <scope>NUCLEOTIDE SEQUENCE [LARGE SCALE GENOMIC DNA]</scope>
    <source>
        <strain evidence="1">NC_groundwater_70_Ag_B-0.1um_54_66</strain>
    </source>
</reference>
<dbReference type="AlphaFoldDB" id="A0A7T5R290"/>
<accession>A0A7T5R290</accession>
<evidence type="ECO:0000313" key="2">
    <source>
        <dbReference type="Proteomes" id="UP000595362"/>
    </source>
</evidence>
<organism evidence="1 2">
    <name type="scientific">Micavibrio aeruginosavorus</name>
    <dbReference type="NCBI Taxonomy" id="349221"/>
    <lineage>
        <taxon>Bacteria</taxon>
        <taxon>Pseudomonadati</taxon>
        <taxon>Bdellovibrionota</taxon>
        <taxon>Bdellovibrionia</taxon>
        <taxon>Bdellovibrionales</taxon>
        <taxon>Pseudobdellovibrionaceae</taxon>
        <taxon>Micavibrio</taxon>
    </lineage>
</organism>
<gene>
    <name evidence="1" type="ORF">HYS17_00025</name>
</gene>
<name>A0A7T5R290_9BACT</name>